<dbReference type="GO" id="GO:0005886">
    <property type="term" value="C:plasma membrane"/>
    <property type="evidence" value="ECO:0007669"/>
    <property type="project" value="TreeGrafter"/>
</dbReference>
<feature type="transmembrane region" description="Helical" evidence="1">
    <location>
        <begin position="425"/>
        <end position="447"/>
    </location>
</feature>
<dbReference type="AlphaFoldDB" id="A0AAW2YY46"/>
<feature type="transmembrane region" description="Helical" evidence="1">
    <location>
        <begin position="24"/>
        <end position="45"/>
    </location>
</feature>
<dbReference type="InterPro" id="IPR003864">
    <property type="entry name" value="CSC1/OSCA1-like_7TM"/>
</dbReference>
<evidence type="ECO:0000313" key="3">
    <source>
        <dbReference type="EMBL" id="KAL0481574.1"/>
    </source>
</evidence>
<feature type="transmembrane region" description="Helical" evidence="1">
    <location>
        <begin position="651"/>
        <end position="676"/>
    </location>
</feature>
<keyword evidence="1" id="KW-1133">Transmembrane helix</keyword>
<dbReference type="Pfam" id="PF02714">
    <property type="entry name" value="RSN1_7TM"/>
    <property type="match status" value="1"/>
</dbReference>
<comment type="caution">
    <text evidence="3">The sequence shown here is derived from an EMBL/GenBank/DDBJ whole genome shotgun (WGS) entry which is preliminary data.</text>
</comment>
<keyword evidence="4" id="KW-1185">Reference proteome</keyword>
<feature type="transmembrane region" description="Helical" evidence="1">
    <location>
        <begin position="378"/>
        <end position="405"/>
    </location>
</feature>
<keyword evidence="1" id="KW-0472">Membrane</keyword>
<gene>
    <name evidence="3" type="ORF">AKO1_009579</name>
</gene>
<dbReference type="GO" id="GO:0005227">
    <property type="term" value="F:calcium-activated cation channel activity"/>
    <property type="evidence" value="ECO:0007669"/>
    <property type="project" value="InterPro"/>
</dbReference>
<keyword evidence="1" id="KW-0812">Transmembrane</keyword>
<evidence type="ECO:0000259" key="2">
    <source>
        <dbReference type="Pfam" id="PF02714"/>
    </source>
</evidence>
<dbReference type="PANTHER" id="PTHR13018">
    <property type="entry name" value="PROBABLE MEMBRANE PROTEIN DUF221-RELATED"/>
    <property type="match status" value="1"/>
</dbReference>
<organism evidence="3 4">
    <name type="scientific">Acrasis kona</name>
    <dbReference type="NCBI Taxonomy" id="1008807"/>
    <lineage>
        <taxon>Eukaryota</taxon>
        <taxon>Discoba</taxon>
        <taxon>Heterolobosea</taxon>
        <taxon>Tetramitia</taxon>
        <taxon>Eutetramitia</taxon>
        <taxon>Acrasidae</taxon>
        <taxon>Acrasis</taxon>
    </lineage>
</organism>
<evidence type="ECO:0000256" key="1">
    <source>
        <dbReference type="SAM" id="Phobius"/>
    </source>
</evidence>
<proteinExistence type="predicted"/>
<reference evidence="3 4" key="1">
    <citation type="submission" date="2024-03" db="EMBL/GenBank/DDBJ databases">
        <title>The Acrasis kona genome and developmental transcriptomes reveal deep origins of eukaryotic multicellular pathways.</title>
        <authorList>
            <person name="Sheikh S."/>
            <person name="Fu C.-J."/>
            <person name="Brown M.W."/>
            <person name="Baldauf S.L."/>
        </authorList>
    </citation>
    <scope>NUCLEOTIDE SEQUENCE [LARGE SCALE GENOMIC DNA]</scope>
    <source>
        <strain evidence="3 4">ATCC MYA-3509</strain>
    </source>
</reference>
<name>A0AAW2YY46_9EUKA</name>
<feature type="transmembrane region" description="Helical" evidence="1">
    <location>
        <begin position="467"/>
        <end position="485"/>
    </location>
</feature>
<feature type="domain" description="CSC1/OSCA1-like 7TM region" evidence="2">
    <location>
        <begin position="376"/>
        <end position="624"/>
    </location>
</feature>
<sequence length="747" mass="86734">MLNEDHNLVVTSISMVLGSPSFTYAHLILQFFFSLFVGLMLYYVFYNRPLVREFNFQGCDQDVSMNQPDMVKAGRNQIRTFDRKYQQVLNTNTTGAANTPERSQQDKDAALVSPYTVVIHPIPKSINHKSLLDDMVRPLITNPKQVIKTTLVLDLSRRVNLEKQLKHVNDRIEHYQYVIHHMNDDDNYSRKDNIQSSLINRRPRVVVHLPHEDGNLYPTSVDALEYFESRRNVIEKKIKRWEHSYQMHQSKQQRSTHPKDIIWGSGYGFIVFTNPQAAQSFVTRAHEQGIKVPINIDQQGDALTNQQVHDETTLGDTLNPLHDDMESSNLTLKQRIRLEIEKFVIKAEIATYEPQDVNWPNLFTRQRMGRLRGNLRELLILLCLIIIVVLFSAPLSLANTLRSLLTLLSSGSRFMFKIGPKINALLFRALPPFFLGLSSQIIPKIIIKLTKISKLITYGEIIRSILFRVYVYMIISNLIIPSLVITSVKGLTEFLQNSSHARDSLYSIFAPSSGAFFVNLIMQRALLQNMTDAMCLSTFFLYMVRTRRYFFWKKKDLSPKEKLELAEMYDLRVEREYGYMLNVMGIAFAYGLLSPVVLCSALLYFILKHFVDKYVVAYTYGHKRFMTDDEGRPLFGAHFGMKSDYVAHRNIVRTVCALVLFNLLIMSAYMFMVFFGKQHVDSRFEPHMYLSLCMLILCIIACICHQLVYKYKFYERLKDKADITPSKIRCDVMYEVPYPYIRSLSNQ</sequence>
<accession>A0AAW2YY46</accession>
<protein>
    <recommendedName>
        <fullName evidence="2">CSC1/OSCA1-like 7TM region domain-containing protein</fullName>
    </recommendedName>
</protein>
<dbReference type="EMBL" id="JAOPGA020000774">
    <property type="protein sequence ID" value="KAL0481574.1"/>
    <property type="molecule type" value="Genomic_DNA"/>
</dbReference>
<feature type="transmembrane region" description="Helical" evidence="1">
    <location>
        <begin position="688"/>
        <end position="709"/>
    </location>
</feature>
<dbReference type="Proteomes" id="UP001431209">
    <property type="component" value="Unassembled WGS sequence"/>
</dbReference>
<evidence type="ECO:0000313" key="4">
    <source>
        <dbReference type="Proteomes" id="UP001431209"/>
    </source>
</evidence>
<dbReference type="InterPro" id="IPR045122">
    <property type="entry name" value="Csc1-like"/>
</dbReference>
<feature type="transmembrane region" description="Helical" evidence="1">
    <location>
        <begin position="579"/>
        <end position="607"/>
    </location>
</feature>